<name>A0ABS5WEU8_9FLAO</name>
<dbReference type="Pfam" id="PF00583">
    <property type="entry name" value="Acetyltransf_1"/>
    <property type="match status" value="1"/>
</dbReference>
<organism evidence="2 3">
    <name type="scientific">Zobellia barbeyronii</name>
    <dbReference type="NCBI Taxonomy" id="2748009"/>
    <lineage>
        <taxon>Bacteria</taxon>
        <taxon>Pseudomonadati</taxon>
        <taxon>Bacteroidota</taxon>
        <taxon>Flavobacteriia</taxon>
        <taxon>Flavobacteriales</taxon>
        <taxon>Flavobacteriaceae</taxon>
        <taxon>Zobellia</taxon>
    </lineage>
</organism>
<dbReference type="PANTHER" id="PTHR43072">
    <property type="entry name" value="N-ACETYLTRANSFERASE"/>
    <property type="match status" value="1"/>
</dbReference>
<sequence>MNEFITRSAVLDDLNTLLEFEQGIITFERPFDPTLKEDPISYYDLGELITSDEAEVVVIEHEGQLVASGYAQIKKGKPYLDHELYSYLGFMYTDASFRGQGLNKKVVEALKDWSKSKGISEIRLTVYDDNAGAIRAYEKVGFKAHIVEMRIVNPK</sequence>
<reference evidence="2 3" key="1">
    <citation type="submission" date="2020-06" db="EMBL/GenBank/DDBJ databases">
        <authorList>
            <person name="Isaeva M.P."/>
            <person name="Chernysheva N.Y."/>
        </authorList>
    </citation>
    <scope>NUCLEOTIDE SEQUENCE [LARGE SCALE GENOMIC DNA]</scope>
    <source>
        <strain evidence="2 3">KMM 6746</strain>
    </source>
</reference>
<feature type="domain" description="N-acetyltransferase" evidence="1">
    <location>
        <begin position="4"/>
        <end position="155"/>
    </location>
</feature>
<dbReference type="EMBL" id="JACATN010000003">
    <property type="protein sequence ID" value="MBT2161877.1"/>
    <property type="molecule type" value="Genomic_DNA"/>
</dbReference>
<gene>
    <name evidence="2" type="ORF">HW347_11430</name>
</gene>
<dbReference type="RefSeq" id="WP_214611972.1">
    <property type="nucleotide sequence ID" value="NZ_JACATN010000003.1"/>
</dbReference>
<evidence type="ECO:0000259" key="1">
    <source>
        <dbReference type="PROSITE" id="PS51186"/>
    </source>
</evidence>
<accession>A0ABS5WEU8</accession>
<dbReference type="SUPFAM" id="SSF55729">
    <property type="entry name" value="Acyl-CoA N-acyltransferases (Nat)"/>
    <property type="match status" value="1"/>
</dbReference>
<dbReference type="Proteomes" id="UP000740413">
    <property type="component" value="Unassembled WGS sequence"/>
</dbReference>
<comment type="caution">
    <text evidence="2">The sequence shown here is derived from an EMBL/GenBank/DDBJ whole genome shotgun (WGS) entry which is preliminary data.</text>
</comment>
<reference evidence="3" key="2">
    <citation type="submission" date="2023-07" db="EMBL/GenBank/DDBJ databases">
        <title>Zobellia barbeyronii sp. nov., a new marine flavobacterium, isolated from green and red algae.</title>
        <authorList>
            <person name="Nedashkovskaya O.I."/>
            <person name="Otstavnykh N."/>
            <person name="Zhukova N."/>
            <person name="Guzev K."/>
            <person name="Chausova V."/>
            <person name="Tekutyeva L."/>
            <person name="Mikhailov V."/>
            <person name="Isaeva M."/>
        </authorList>
    </citation>
    <scope>NUCLEOTIDE SEQUENCE [LARGE SCALE GENOMIC DNA]</scope>
    <source>
        <strain evidence="3">KMM 6746</strain>
    </source>
</reference>
<dbReference type="PROSITE" id="PS51186">
    <property type="entry name" value="GNAT"/>
    <property type="match status" value="1"/>
</dbReference>
<dbReference type="InterPro" id="IPR000182">
    <property type="entry name" value="GNAT_dom"/>
</dbReference>
<dbReference type="Gene3D" id="3.40.630.30">
    <property type="match status" value="1"/>
</dbReference>
<dbReference type="CDD" id="cd04301">
    <property type="entry name" value="NAT_SF"/>
    <property type="match status" value="1"/>
</dbReference>
<dbReference type="PANTHER" id="PTHR43072:SF60">
    <property type="entry name" value="L-2,4-DIAMINOBUTYRIC ACID ACETYLTRANSFERASE"/>
    <property type="match status" value="1"/>
</dbReference>
<protein>
    <submittedName>
        <fullName evidence="2">GNAT family N-acetyltransferase</fullName>
    </submittedName>
</protein>
<dbReference type="InterPro" id="IPR016181">
    <property type="entry name" value="Acyl_CoA_acyltransferase"/>
</dbReference>
<evidence type="ECO:0000313" key="3">
    <source>
        <dbReference type="Proteomes" id="UP000740413"/>
    </source>
</evidence>
<proteinExistence type="predicted"/>
<evidence type="ECO:0000313" key="2">
    <source>
        <dbReference type="EMBL" id="MBT2161877.1"/>
    </source>
</evidence>
<keyword evidence="3" id="KW-1185">Reference proteome</keyword>